<accession>C8VYM6</accession>
<organism evidence="3 4">
    <name type="scientific">Desulfofarcimen acetoxidans (strain ATCC 49208 / DSM 771 / KCTC 5769 / VKM B-1644 / 5575)</name>
    <name type="common">Desulfotomaculum acetoxidans</name>
    <dbReference type="NCBI Taxonomy" id="485916"/>
    <lineage>
        <taxon>Bacteria</taxon>
        <taxon>Bacillati</taxon>
        <taxon>Bacillota</taxon>
        <taxon>Clostridia</taxon>
        <taxon>Eubacteriales</taxon>
        <taxon>Peptococcaceae</taxon>
        <taxon>Desulfofarcimen</taxon>
    </lineage>
</organism>
<dbReference type="RefSeq" id="WP_015759417.1">
    <property type="nucleotide sequence ID" value="NC_013216.1"/>
</dbReference>
<feature type="domain" description="HTH HARE-type" evidence="2">
    <location>
        <begin position="36"/>
        <end position="102"/>
    </location>
</feature>
<evidence type="ECO:0000313" key="3">
    <source>
        <dbReference type="EMBL" id="ACV64747.1"/>
    </source>
</evidence>
<reference evidence="3 4" key="1">
    <citation type="journal article" date="2009" name="Stand. Genomic Sci.">
        <title>Complete genome sequence of Desulfotomaculum acetoxidans type strain (5575).</title>
        <authorList>
            <person name="Spring S."/>
            <person name="Lapidus A."/>
            <person name="Schroder M."/>
            <person name="Gleim D."/>
            <person name="Sims D."/>
            <person name="Meincke L."/>
            <person name="Glavina Del Rio T."/>
            <person name="Tice H."/>
            <person name="Copeland A."/>
            <person name="Cheng J.F."/>
            <person name="Lucas S."/>
            <person name="Chen F."/>
            <person name="Nolan M."/>
            <person name="Bruce D."/>
            <person name="Goodwin L."/>
            <person name="Pitluck S."/>
            <person name="Ivanova N."/>
            <person name="Mavromatis K."/>
            <person name="Mikhailova N."/>
            <person name="Pati A."/>
            <person name="Chen A."/>
            <person name="Palaniappan K."/>
            <person name="Land M."/>
            <person name="Hauser L."/>
            <person name="Chang Y.J."/>
            <person name="Jeffries C.D."/>
            <person name="Chain P."/>
            <person name="Saunders E."/>
            <person name="Brettin T."/>
            <person name="Detter J.C."/>
            <person name="Goker M."/>
            <person name="Bristow J."/>
            <person name="Eisen J.A."/>
            <person name="Markowitz V."/>
            <person name="Hugenholtz P."/>
            <person name="Kyrpides N.C."/>
            <person name="Klenk H.P."/>
            <person name="Han C."/>
        </authorList>
    </citation>
    <scope>NUCLEOTIDE SEQUENCE [LARGE SCALE GENOMIC DNA]</scope>
    <source>
        <strain evidence="4">ATCC 49208 / DSM 771 / VKM B-1644</strain>
    </source>
</reference>
<proteinExistence type="predicted"/>
<dbReference type="HOGENOM" id="CLU_2218820_0_0_9"/>
<dbReference type="Pfam" id="PF05066">
    <property type="entry name" value="HARE-HTH"/>
    <property type="match status" value="1"/>
</dbReference>
<evidence type="ECO:0000259" key="2">
    <source>
        <dbReference type="PROSITE" id="PS51913"/>
    </source>
</evidence>
<sequence length="106" mass="12157">MSEFDQFLDIQREIAEATLKIIDKYKGEEAPKKQRTYKLNLVEDILRSAGKPLHISEIIEIAERRFNVTLERDSIVSALVKKVKVGQKFIRTAPNTFSLKKGDGHD</sequence>
<dbReference type="OrthoDB" id="5525273at2"/>
<dbReference type="STRING" id="485916.Dtox_4071"/>
<dbReference type="PROSITE" id="PS51913">
    <property type="entry name" value="HTH_HARE"/>
    <property type="match status" value="1"/>
</dbReference>
<dbReference type="EMBL" id="CP001720">
    <property type="protein sequence ID" value="ACV64747.1"/>
    <property type="molecule type" value="Genomic_DNA"/>
</dbReference>
<keyword evidence="4" id="KW-1185">Reference proteome</keyword>
<dbReference type="AlphaFoldDB" id="C8VYM6"/>
<evidence type="ECO:0000256" key="1">
    <source>
        <dbReference type="ARBA" id="ARBA00023163"/>
    </source>
</evidence>
<dbReference type="GO" id="GO:0006355">
    <property type="term" value="P:regulation of DNA-templated transcription"/>
    <property type="evidence" value="ECO:0007669"/>
    <property type="project" value="InterPro"/>
</dbReference>
<protein>
    <recommendedName>
        <fullName evidence="2">HTH HARE-type domain-containing protein</fullName>
    </recommendedName>
</protein>
<dbReference type="KEGG" id="dae:Dtox_4071"/>
<dbReference type="InterPro" id="IPR007759">
    <property type="entry name" value="Asxl_HARE-HTH"/>
</dbReference>
<dbReference type="Proteomes" id="UP000002217">
    <property type="component" value="Chromosome"/>
</dbReference>
<keyword evidence="1" id="KW-0804">Transcription</keyword>
<gene>
    <name evidence="3" type="ordered locus">Dtox_4071</name>
</gene>
<evidence type="ECO:0000313" key="4">
    <source>
        <dbReference type="Proteomes" id="UP000002217"/>
    </source>
</evidence>
<name>C8VYM6_DESAS</name>